<keyword evidence="3" id="KW-0963">Cytoplasm</keyword>
<evidence type="ECO:0000259" key="12">
    <source>
        <dbReference type="PROSITE" id="PS50110"/>
    </source>
</evidence>
<dbReference type="SUPFAM" id="SSF46689">
    <property type="entry name" value="Homeodomain-like"/>
    <property type="match status" value="2"/>
</dbReference>
<dbReference type="CDD" id="cd17536">
    <property type="entry name" value="REC_YesN-like"/>
    <property type="match status" value="1"/>
</dbReference>
<dbReference type="Gene3D" id="3.40.50.2300">
    <property type="match status" value="1"/>
</dbReference>
<dbReference type="InterPro" id="IPR011006">
    <property type="entry name" value="CheY-like_superfamily"/>
</dbReference>
<dbReference type="PANTHER" id="PTHR42713">
    <property type="entry name" value="HISTIDINE KINASE-RELATED"/>
    <property type="match status" value="1"/>
</dbReference>
<dbReference type="eggNOG" id="COG2207">
    <property type="taxonomic scope" value="Bacteria"/>
</dbReference>
<dbReference type="GO" id="GO:0003700">
    <property type="term" value="F:DNA-binding transcription factor activity"/>
    <property type="evidence" value="ECO:0007669"/>
    <property type="project" value="InterPro"/>
</dbReference>
<evidence type="ECO:0000313" key="13">
    <source>
        <dbReference type="EMBL" id="AEV67117.1"/>
    </source>
</evidence>
<dbReference type="KEGG" id="ccl:Clocl_0387"/>
<dbReference type="Gene3D" id="1.10.10.60">
    <property type="entry name" value="Homeodomain-like"/>
    <property type="match status" value="2"/>
</dbReference>
<dbReference type="SMART" id="SM00342">
    <property type="entry name" value="HTH_ARAC"/>
    <property type="match status" value="1"/>
</dbReference>
<evidence type="ECO:0000259" key="11">
    <source>
        <dbReference type="PROSITE" id="PS01124"/>
    </source>
</evidence>
<proteinExistence type="predicted"/>
<gene>
    <name evidence="13" type="ordered locus">Clocl_0387</name>
</gene>
<keyword evidence="14" id="KW-1185">Reference proteome</keyword>
<dbReference type="STRING" id="720554.Clocl_0387"/>
<dbReference type="PRINTS" id="PR00032">
    <property type="entry name" value="HTHARAC"/>
</dbReference>
<dbReference type="PROSITE" id="PS01124">
    <property type="entry name" value="HTH_ARAC_FAMILY_2"/>
    <property type="match status" value="1"/>
</dbReference>
<dbReference type="EMBL" id="CP003065">
    <property type="protein sequence ID" value="AEV67117.1"/>
    <property type="molecule type" value="Genomic_DNA"/>
</dbReference>
<dbReference type="HOGENOM" id="CLU_000445_5_0_9"/>
<evidence type="ECO:0000313" key="14">
    <source>
        <dbReference type="Proteomes" id="UP000005435"/>
    </source>
</evidence>
<dbReference type="SMART" id="SM00448">
    <property type="entry name" value="REC"/>
    <property type="match status" value="1"/>
</dbReference>
<evidence type="ECO:0000256" key="4">
    <source>
        <dbReference type="ARBA" id="ARBA00022553"/>
    </source>
</evidence>
<keyword evidence="7 13" id="KW-0238">DNA-binding</keyword>
<dbReference type="RefSeq" id="WP_014253749.1">
    <property type="nucleotide sequence ID" value="NC_016627.1"/>
</dbReference>
<dbReference type="Pfam" id="PF12833">
    <property type="entry name" value="HTH_18"/>
    <property type="match status" value="1"/>
</dbReference>
<dbReference type="Pfam" id="PF00072">
    <property type="entry name" value="Response_reg"/>
    <property type="match status" value="1"/>
</dbReference>
<dbReference type="InterPro" id="IPR009057">
    <property type="entry name" value="Homeodomain-like_sf"/>
</dbReference>
<comment type="subcellular location">
    <subcellularLocation>
        <location evidence="1">Cytoplasm</location>
    </subcellularLocation>
</comment>
<dbReference type="GO" id="GO:0000160">
    <property type="term" value="P:phosphorelay signal transduction system"/>
    <property type="evidence" value="ECO:0007669"/>
    <property type="project" value="UniProtKB-KW"/>
</dbReference>
<feature type="modified residue" description="4-aspartylphosphate" evidence="10">
    <location>
        <position position="55"/>
    </location>
</feature>
<keyword evidence="4 10" id="KW-0597">Phosphoprotein</keyword>
<comment type="function">
    <text evidence="9">May play the central regulatory role in sporulation. It may be an element of the effector pathway responsible for the activation of sporulation genes in response to nutritional stress. Spo0A may act in concert with spo0H (a sigma factor) to control the expression of some genes that are critical to the sporulation process.</text>
</comment>
<reference evidence="13 14" key="2">
    <citation type="journal article" date="2012" name="Stand. Genomic Sci.">
        <title>Complete Genome Sequence of Clostridium clariflavum DSM 19732.</title>
        <authorList>
            <person name="Izquierdo J.A."/>
            <person name="Goodwin L."/>
            <person name="Davenport K.W."/>
            <person name="Teshima H."/>
            <person name="Bruce D."/>
            <person name="Detter C."/>
            <person name="Tapia R."/>
            <person name="Han S."/>
            <person name="Land M."/>
            <person name="Hauser L."/>
            <person name="Jeffries C.D."/>
            <person name="Han J."/>
            <person name="Pitluck S."/>
            <person name="Nolan M."/>
            <person name="Chen A."/>
            <person name="Huntemann M."/>
            <person name="Mavromatis K."/>
            <person name="Mikhailova N."/>
            <person name="Liolios K."/>
            <person name="Woyke T."/>
            <person name="Lynd L.R."/>
        </authorList>
    </citation>
    <scope>NUCLEOTIDE SEQUENCE [LARGE SCALE GENOMIC DNA]</scope>
    <source>
        <strain evidence="14">DSM 19732 / NBRC 101661 / EBR45</strain>
    </source>
</reference>
<feature type="domain" description="HTH araC/xylS-type" evidence="11">
    <location>
        <begin position="421"/>
        <end position="519"/>
    </location>
</feature>
<reference evidence="14" key="1">
    <citation type="submission" date="2011-12" db="EMBL/GenBank/DDBJ databases">
        <title>Complete sequence of Clostridium clariflavum DSM 19732.</title>
        <authorList>
            <consortium name="US DOE Joint Genome Institute"/>
            <person name="Lucas S."/>
            <person name="Han J."/>
            <person name="Lapidus A."/>
            <person name="Cheng J.-F."/>
            <person name="Goodwin L."/>
            <person name="Pitluck S."/>
            <person name="Peters L."/>
            <person name="Teshima H."/>
            <person name="Detter J.C."/>
            <person name="Han C."/>
            <person name="Tapia R."/>
            <person name="Land M."/>
            <person name="Hauser L."/>
            <person name="Kyrpides N."/>
            <person name="Ivanova N."/>
            <person name="Pagani I."/>
            <person name="Kitzmiller T."/>
            <person name="Lynd L."/>
            <person name="Izquierdo J."/>
            <person name="Woyke T."/>
        </authorList>
    </citation>
    <scope>NUCLEOTIDE SEQUENCE [LARGE SCALE GENOMIC DNA]</scope>
    <source>
        <strain evidence="14">DSM 19732 / NBRC 101661 / EBR45</strain>
    </source>
</reference>
<evidence type="ECO:0000256" key="5">
    <source>
        <dbReference type="ARBA" id="ARBA00023012"/>
    </source>
</evidence>
<dbReference type="InterPro" id="IPR018060">
    <property type="entry name" value="HTH_AraC"/>
</dbReference>
<evidence type="ECO:0000256" key="9">
    <source>
        <dbReference type="ARBA" id="ARBA00024867"/>
    </source>
</evidence>
<dbReference type="InterPro" id="IPR020449">
    <property type="entry name" value="Tscrpt_reg_AraC-type_HTH"/>
</dbReference>
<dbReference type="InterPro" id="IPR001789">
    <property type="entry name" value="Sig_transdc_resp-reg_receiver"/>
</dbReference>
<protein>
    <recommendedName>
        <fullName evidence="2">Stage 0 sporulation protein A homolog</fullName>
    </recommendedName>
</protein>
<dbReference type="OrthoDB" id="9794370at2"/>
<evidence type="ECO:0000256" key="2">
    <source>
        <dbReference type="ARBA" id="ARBA00018672"/>
    </source>
</evidence>
<evidence type="ECO:0000256" key="7">
    <source>
        <dbReference type="ARBA" id="ARBA00023125"/>
    </source>
</evidence>
<dbReference type="GO" id="GO:0043565">
    <property type="term" value="F:sequence-specific DNA binding"/>
    <property type="evidence" value="ECO:0007669"/>
    <property type="project" value="InterPro"/>
</dbReference>
<sequence length="534" mass="62507" precursor="true">MIKVLIVDDEINVRDDLATLINWEEHGFKIVGFASNGMQALEIFNNTNPDLVITDILMPVMNGIELSRKIHEINKNVVIVWLTAYKKSDYAIEAVNIRVSKYWLKYALNADNLIKELSELKKEILAMRFDQDLINQIYLRQLLDEPEDEEIVKFYLQKLDVPIEKSSYCIIAFSLDKYINQDDSSHSNGYSYIKNKVFEEIEKIFGKSNKCFYVEKSTNLFYIFCCFTDTNGEYGIRQKVYTACTTLQQTVKFSINETISIGISDIFHSPKLIQKFYMQSKSRLDQCFFKGCNSIIHEDRKVDTSYKINRAGLPSVLQTIYDRLSERKPIDVNQYLRPVLLSFDNKQEVKLFSIEIINCIKKFLDDNRIDYRFIFGEFVLPNSKVESFRNVDEYLNWFASLFVNINNYFEEIGTRYSPKIKKAIDYISKNYEKPIDLDNIAEELGITKIYFCYLFKKETGTNFISYLNNYRIDKAKKLLRTTDLKVGEIANSVGFKNFQYFSLIFKKITGKSPGDFRDSSDYNEKINIGEIREV</sequence>
<accession>G8M2P3</accession>
<evidence type="ECO:0000256" key="10">
    <source>
        <dbReference type="PROSITE-ProRule" id="PRU00169"/>
    </source>
</evidence>
<name>G8M2P3_ACECE</name>
<dbReference type="InterPro" id="IPR018062">
    <property type="entry name" value="HTH_AraC-typ_CS"/>
</dbReference>
<dbReference type="GO" id="GO:0005737">
    <property type="term" value="C:cytoplasm"/>
    <property type="evidence" value="ECO:0007669"/>
    <property type="project" value="UniProtKB-SubCell"/>
</dbReference>
<evidence type="ECO:0000256" key="1">
    <source>
        <dbReference type="ARBA" id="ARBA00004496"/>
    </source>
</evidence>
<dbReference type="SUPFAM" id="SSF52172">
    <property type="entry name" value="CheY-like"/>
    <property type="match status" value="1"/>
</dbReference>
<keyword evidence="8" id="KW-0804">Transcription</keyword>
<dbReference type="Proteomes" id="UP000005435">
    <property type="component" value="Chromosome"/>
</dbReference>
<dbReference type="PANTHER" id="PTHR42713:SF3">
    <property type="entry name" value="TRANSCRIPTIONAL REGULATORY PROTEIN HPTR"/>
    <property type="match status" value="1"/>
</dbReference>
<dbReference type="InterPro" id="IPR051552">
    <property type="entry name" value="HptR"/>
</dbReference>
<keyword evidence="5" id="KW-0902">Two-component regulatory system</keyword>
<keyword evidence="6" id="KW-0805">Transcription regulation</keyword>
<feature type="domain" description="Response regulatory" evidence="12">
    <location>
        <begin position="3"/>
        <end position="121"/>
    </location>
</feature>
<evidence type="ECO:0000256" key="8">
    <source>
        <dbReference type="ARBA" id="ARBA00023163"/>
    </source>
</evidence>
<evidence type="ECO:0000256" key="6">
    <source>
        <dbReference type="ARBA" id="ARBA00023015"/>
    </source>
</evidence>
<evidence type="ECO:0000256" key="3">
    <source>
        <dbReference type="ARBA" id="ARBA00022490"/>
    </source>
</evidence>
<dbReference type="PROSITE" id="PS50110">
    <property type="entry name" value="RESPONSE_REGULATORY"/>
    <property type="match status" value="1"/>
</dbReference>
<dbReference type="eggNOG" id="COG4753">
    <property type="taxonomic scope" value="Bacteria"/>
</dbReference>
<dbReference type="PROSITE" id="PS00041">
    <property type="entry name" value="HTH_ARAC_FAMILY_1"/>
    <property type="match status" value="1"/>
</dbReference>
<dbReference type="AlphaFoldDB" id="G8M2P3"/>
<organism evidence="13 14">
    <name type="scientific">Acetivibrio clariflavus (strain DSM 19732 / NBRC 101661 / EBR45)</name>
    <name type="common">Clostridium clariflavum</name>
    <dbReference type="NCBI Taxonomy" id="720554"/>
    <lineage>
        <taxon>Bacteria</taxon>
        <taxon>Bacillati</taxon>
        <taxon>Bacillota</taxon>
        <taxon>Clostridia</taxon>
        <taxon>Eubacteriales</taxon>
        <taxon>Oscillospiraceae</taxon>
        <taxon>Acetivibrio</taxon>
    </lineage>
</organism>